<name>A0ACA9LPG5_9GLOM</name>
<gene>
    <name evidence="1" type="ORF">RPERSI_LOCUS3625</name>
</gene>
<sequence>LNGISSQSQLQLISVSASTFIVYTCNSTKQFEVKTIAKNIKGTARRHKFKVPEKLGPPGDFYFLKYTDSRHRSYVDFSGFFTINGTKGTIPGFDPPKILPTTTYPATTTTYSATISEQTPDNTGDVNNGPLSSPTNSIISPTPISSGSSKQYQVSMFEEISLGVITFVFIVISNNLMNFLNI</sequence>
<protein>
    <submittedName>
        <fullName evidence="1">13623_t:CDS:1</fullName>
    </submittedName>
</protein>
<feature type="non-terminal residue" evidence="1">
    <location>
        <position position="1"/>
    </location>
</feature>
<reference evidence="1" key="1">
    <citation type="submission" date="2021-06" db="EMBL/GenBank/DDBJ databases">
        <authorList>
            <person name="Kallberg Y."/>
            <person name="Tangrot J."/>
            <person name="Rosling A."/>
        </authorList>
    </citation>
    <scope>NUCLEOTIDE SEQUENCE</scope>
    <source>
        <strain evidence="1">MA461A</strain>
    </source>
</reference>
<accession>A0ACA9LPG5</accession>
<evidence type="ECO:0000313" key="1">
    <source>
        <dbReference type="EMBL" id="CAG8542725.1"/>
    </source>
</evidence>
<organism evidence="1 2">
    <name type="scientific">Racocetra persica</name>
    <dbReference type="NCBI Taxonomy" id="160502"/>
    <lineage>
        <taxon>Eukaryota</taxon>
        <taxon>Fungi</taxon>
        <taxon>Fungi incertae sedis</taxon>
        <taxon>Mucoromycota</taxon>
        <taxon>Glomeromycotina</taxon>
        <taxon>Glomeromycetes</taxon>
        <taxon>Diversisporales</taxon>
        <taxon>Gigasporaceae</taxon>
        <taxon>Racocetra</taxon>
    </lineage>
</organism>
<evidence type="ECO:0000313" key="2">
    <source>
        <dbReference type="Proteomes" id="UP000789920"/>
    </source>
</evidence>
<proteinExistence type="predicted"/>
<keyword evidence="2" id="KW-1185">Reference proteome</keyword>
<comment type="caution">
    <text evidence="1">The sequence shown here is derived from an EMBL/GenBank/DDBJ whole genome shotgun (WGS) entry which is preliminary data.</text>
</comment>
<dbReference type="Proteomes" id="UP000789920">
    <property type="component" value="Unassembled WGS sequence"/>
</dbReference>
<dbReference type="EMBL" id="CAJVQC010004585">
    <property type="protein sequence ID" value="CAG8542725.1"/>
    <property type="molecule type" value="Genomic_DNA"/>
</dbReference>